<keyword evidence="1" id="KW-0812">Transmembrane</keyword>
<sequence length="60" mass="7120">MLLSAFCSAKPQLLLICLVANFFRDILFVIAFFIRVKMCIFEFYFIKLQCSTMIWLSWQG</sequence>
<evidence type="ECO:0000256" key="1">
    <source>
        <dbReference type="SAM" id="Phobius"/>
    </source>
</evidence>
<reference evidence="2" key="1">
    <citation type="submission" date="2015-12" db="EMBL/GenBank/DDBJ databases">
        <title>Gene expression during late stages of embryo sac development: a critical building block for successful pollen-pistil interactions.</title>
        <authorList>
            <person name="Liu Y."/>
            <person name="Joly V."/>
            <person name="Sabar M."/>
            <person name="Matton D.P."/>
        </authorList>
    </citation>
    <scope>NUCLEOTIDE SEQUENCE</scope>
</reference>
<protein>
    <submittedName>
        <fullName evidence="2">Putative ovule protein</fullName>
    </submittedName>
</protein>
<keyword evidence="1" id="KW-1133">Transmembrane helix</keyword>
<proteinExistence type="predicted"/>
<organism evidence="2">
    <name type="scientific">Solanum chacoense</name>
    <name type="common">Chaco potato</name>
    <dbReference type="NCBI Taxonomy" id="4108"/>
    <lineage>
        <taxon>Eukaryota</taxon>
        <taxon>Viridiplantae</taxon>
        <taxon>Streptophyta</taxon>
        <taxon>Embryophyta</taxon>
        <taxon>Tracheophyta</taxon>
        <taxon>Spermatophyta</taxon>
        <taxon>Magnoliopsida</taxon>
        <taxon>eudicotyledons</taxon>
        <taxon>Gunneridae</taxon>
        <taxon>Pentapetalae</taxon>
        <taxon>asterids</taxon>
        <taxon>lamiids</taxon>
        <taxon>Solanales</taxon>
        <taxon>Solanaceae</taxon>
        <taxon>Solanoideae</taxon>
        <taxon>Solaneae</taxon>
        <taxon>Solanum</taxon>
    </lineage>
</organism>
<keyword evidence="1" id="KW-0472">Membrane</keyword>
<accession>A0A0V0HUI5</accession>
<name>A0A0V0HUI5_SOLCH</name>
<dbReference type="EMBL" id="GEDG01015132">
    <property type="protein sequence ID" value="JAP23754.1"/>
    <property type="molecule type" value="Transcribed_RNA"/>
</dbReference>
<dbReference type="AlphaFoldDB" id="A0A0V0HUI5"/>
<feature type="transmembrane region" description="Helical" evidence="1">
    <location>
        <begin position="12"/>
        <end position="34"/>
    </location>
</feature>
<evidence type="ECO:0000313" key="2">
    <source>
        <dbReference type="EMBL" id="JAP23754.1"/>
    </source>
</evidence>